<evidence type="ECO:0000313" key="1">
    <source>
        <dbReference type="EMBL" id="RKD90646.1"/>
    </source>
</evidence>
<dbReference type="PROSITE" id="PS51257">
    <property type="entry name" value="PROKAR_LIPOPROTEIN"/>
    <property type="match status" value="1"/>
</dbReference>
<protein>
    <submittedName>
        <fullName evidence="1">Uncharacterized protein</fullName>
    </submittedName>
</protein>
<dbReference type="Proteomes" id="UP000283387">
    <property type="component" value="Unassembled WGS sequence"/>
</dbReference>
<gene>
    <name evidence="1" type="ORF">BC643_0987</name>
</gene>
<dbReference type="OrthoDB" id="646668at2"/>
<reference evidence="1 2" key="1">
    <citation type="submission" date="2018-09" db="EMBL/GenBank/DDBJ databases">
        <title>Genomic Encyclopedia of Archaeal and Bacterial Type Strains, Phase II (KMG-II): from individual species to whole genera.</title>
        <authorList>
            <person name="Goeker M."/>
        </authorList>
    </citation>
    <scope>NUCLEOTIDE SEQUENCE [LARGE SCALE GENOMIC DNA]</scope>
    <source>
        <strain evidence="1 2">DSM 27148</strain>
    </source>
</reference>
<dbReference type="AlphaFoldDB" id="A0A419W5D7"/>
<organism evidence="1 2">
    <name type="scientific">Mangrovibacterium diazotrophicum</name>
    <dbReference type="NCBI Taxonomy" id="1261403"/>
    <lineage>
        <taxon>Bacteria</taxon>
        <taxon>Pseudomonadati</taxon>
        <taxon>Bacteroidota</taxon>
        <taxon>Bacteroidia</taxon>
        <taxon>Marinilabiliales</taxon>
        <taxon>Prolixibacteraceae</taxon>
        <taxon>Mangrovibacterium</taxon>
    </lineage>
</organism>
<proteinExistence type="predicted"/>
<accession>A0A419W5D7</accession>
<dbReference type="EMBL" id="RAPN01000001">
    <property type="protein sequence ID" value="RKD90646.1"/>
    <property type="molecule type" value="Genomic_DNA"/>
</dbReference>
<evidence type="ECO:0000313" key="2">
    <source>
        <dbReference type="Proteomes" id="UP000283387"/>
    </source>
</evidence>
<sequence>MKNKIVYLVVAVTLMFTACDPIEDRNDAGEVLTEAELLNYMDVTVNGNVATCTNNAPGVISFWKTDFGQQMNANSVDFYIPVAKTYTATLIAYCAGGPVTATKEFTIAENDPEYFADPFWNMLTNGTEGKSWVWATDIPGGKIWGNGGYLASLKPEWWALGIADVAGQGGSATDEITFDLNEGLNFAVTGMNAEDPVPGNGSGTFNMSLGDDNHLMNSDGSAVWSYGKMVFTNHTIPLGFEPNSSGKPLHYKFDILKLTEDELQLAFPEPGVTWAWGTAWFYMFKRKGYTY</sequence>
<name>A0A419W5D7_9BACT</name>
<dbReference type="RefSeq" id="WP_120272034.1">
    <property type="nucleotide sequence ID" value="NZ_RAPN01000001.1"/>
</dbReference>
<comment type="caution">
    <text evidence="1">The sequence shown here is derived from an EMBL/GenBank/DDBJ whole genome shotgun (WGS) entry which is preliminary data.</text>
</comment>
<keyword evidence="2" id="KW-1185">Reference proteome</keyword>